<organism evidence="1">
    <name type="scientific">Rhizophora mucronata</name>
    <name type="common">Asiatic mangrove</name>
    <dbReference type="NCBI Taxonomy" id="61149"/>
    <lineage>
        <taxon>Eukaryota</taxon>
        <taxon>Viridiplantae</taxon>
        <taxon>Streptophyta</taxon>
        <taxon>Embryophyta</taxon>
        <taxon>Tracheophyta</taxon>
        <taxon>Spermatophyta</taxon>
        <taxon>Magnoliopsida</taxon>
        <taxon>eudicotyledons</taxon>
        <taxon>Gunneridae</taxon>
        <taxon>Pentapetalae</taxon>
        <taxon>rosids</taxon>
        <taxon>fabids</taxon>
        <taxon>Malpighiales</taxon>
        <taxon>Rhizophoraceae</taxon>
        <taxon>Rhizophora</taxon>
    </lineage>
</organism>
<dbReference type="AlphaFoldDB" id="A0A2P2PQT1"/>
<reference evidence="1" key="1">
    <citation type="submission" date="2018-02" db="EMBL/GenBank/DDBJ databases">
        <title>Rhizophora mucronata_Transcriptome.</title>
        <authorList>
            <person name="Meera S.P."/>
            <person name="Sreeshan A."/>
            <person name="Augustine A."/>
        </authorList>
    </citation>
    <scope>NUCLEOTIDE SEQUENCE</scope>
    <source>
        <tissue evidence="1">Leaf</tissue>
    </source>
</reference>
<protein>
    <submittedName>
        <fullName evidence="1">Uncharacterized protein</fullName>
    </submittedName>
</protein>
<sequence length="39" mass="4391">MISLQTSTHACACTHKGIDVHQVLLSFFAKSFERVNQEL</sequence>
<accession>A0A2P2PQT1</accession>
<dbReference type="EMBL" id="GGEC01076485">
    <property type="protein sequence ID" value="MBX56969.1"/>
    <property type="molecule type" value="Transcribed_RNA"/>
</dbReference>
<evidence type="ECO:0000313" key="1">
    <source>
        <dbReference type="EMBL" id="MBX56969.1"/>
    </source>
</evidence>
<name>A0A2P2PQT1_RHIMU</name>
<proteinExistence type="predicted"/>